<dbReference type="EMBL" id="MFJX01000002">
    <property type="protein sequence ID" value="OGG31595.1"/>
    <property type="molecule type" value="Genomic_DNA"/>
</dbReference>
<dbReference type="Proteomes" id="UP000176450">
    <property type="component" value="Unassembled WGS sequence"/>
</dbReference>
<dbReference type="PANTHER" id="PTHR45947">
    <property type="entry name" value="SULFOQUINOVOSYL TRANSFERASE SQD2"/>
    <property type="match status" value="1"/>
</dbReference>
<name>A0A1F6B3V1_9BACT</name>
<dbReference type="PANTHER" id="PTHR45947:SF3">
    <property type="entry name" value="SULFOQUINOVOSYL TRANSFERASE SQD2"/>
    <property type="match status" value="1"/>
</dbReference>
<dbReference type="InterPro" id="IPR050194">
    <property type="entry name" value="Glycosyltransferase_grp1"/>
</dbReference>
<proteinExistence type="predicted"/>
<accession>A0A1F6B3V1</accession>
<dbReference type="Pfam" id="PF00534">
    <property type="entry name" value="Glycos_transf_1"/>
    <property type="match status" value="1"/>
</dbReference>
<sequence>MKIGLLFPSIYASPALFPDKIFAPRELLTDLSNGLVARGHDVTVFSVPDVETKARVVGSSLEGVKHPLPYYKFRGADGVHRPVLDYEYAKHQFELDCSVRAFTAAKRAEVDILHCYHDSSLFYSHYLNDVIVEKPVLYTLHDPLPPVDSFEFCEFTRFAGHNYVSISNAFRQSELKINFVDTCYHGIDVSIYTMNESSEDSYLFLGRLVHEKGLHHALAAIKSANGKLTVSINIPGRDEKNQYYEEIKNDLENSQCTVLPVVDKAHRIELYAKAKALLFPIEWEEPFGIVLIEAMACGTPVIAYNRGSVPEIVKDGITGFIVEPDSTNPSNLSNLVIKQTGIAGLVEAMRRIGEIDRRACRAHVREHFSVDTMTEGYIRVYEKLLKKG</sequence>
<organism evidence="2 3">
    <name type="scientific">Candidatus Gottesmanbacteria bacterium RIFCSPLOWO2_01_FULL_46_9</name>
    <dbReference type="NCBI Taxonomy" id="1798394"/>
    <lineage>
        <taxon>Bacteria</taxon>
        <taxon>Candidatus Gottesmaniibacteriota</taxon>
    </lineage>
</organism>
<evidence type="ECO:0000313" key="3">
    <source>
        <dbReference type="Proteomes" id="UP000176450"/>
    </source>
</evidence>
<protein>
    <recommendedName>
        <fullName evidence="1">Glycosyl transferase family 1 domain-containing protein</fullName>
    </recommendedName>
</protein>
<dbReference type="Gene3D" id="3.40.50.2000">
    <property type="entry name" value="Glycogen Phosphorylase B"/>
    <property type="match status" value="2"/>
</dbReference>
<feature type="domain" description="Glycosyl transferase family 1" evidence="1">
    <location>
        <begin position="201"/>
        <end position="337"/>
    </location>
</feature>
<dbReference type="AlphaFoldDB" id="A0A1F6B3V1"/>
<evidence type="ECO:0000313" key="2">
    <source>
        <dbReference type="EMBL" id="OGG31595.1"/>
    </source>
</evidence>
<evidence type="ECO:0000259" key="1">
    <source>
        <dbReference type="Pfam" id="PF00534"/>
    </source>
</evidence>
<reference evidence="2 3" key="1">
    <citation type="journal article" date="2016" name="Nat. Commun.">
        <title>Thousands of microbial genomes shed light on interconnected biogeochemical processes in an aquifer system.</title>
        <authorList>
            <person name="Anantharaman K."/>
            <person name="Brown C.T."/>
            <person name="Hug L.A."/>
            <person name="Sharon I."/>
            <person name="Castelle C.J."/>
            <person name="Probst A.J."/>
            <person name="Thomas B.C."/>
            <person name="Singh A."/>
            <person name="Wilkins M.J."/>
            <person name="Karaoz U."/>
            <person name="Brodie E.L."/>
            <person name="Williams K.H."/>
            <person name="Hubbard S.S."/>
            <person name="Banfield J.F."/>
        </authorList>
    </citation>
    <scope>NUCLEOTIDE SEQUENCE [LARGE SCALE GENOMIC DNA]</scope>
</reference>
<dbReference type="InterPro" id="IPR001296">
    <property type="entry name" value="Glyco_trans_1"/>
</dbReference>
<comment type="caution">
    <text evidence="2">The sequence shown here is derived from an EMBL/GenBank/DDBJ whole genome shotgun (WGS) entry which is preliminary data.</text>
</comment>
<dbReference type="SUPFAM" id="SSF53756">
    <property type="entry name" value="UDP-Glycosyltransferase/glycogen phosphorylase"/>
    <property type="match status" value="1"/>
</dbReference>
<gene>
    <name evidence="2" type="ORF">A3A63_03615</name>
</gene>
<dbReference type="GO" id="GO:0016757">
    <property type="term" value="F:glycosyltransferase activity"/>
    <property type="evidence" value="ECO:0007669"/>
    <property type="project" value="InterPro"/>
</dbReference>